<accession>A0A4Z1P576</accession>
<feature type="compositionally biased region" description="Polar residues" evidence="1">
    <location>
        <begin position="362"/>
        <end position="379"/>
    </location>
</feature>
<feature type="region of interest" description="Disordered" evidence="1">
    <location>
        <begin position="1"/>
        <end position="20"/>
    </location>
</feature>
<dbReference type="AlphaFoldDB" id="A0A4Z1P576"/>
<protein>
    <submittedName>
        <fullName evidence="2">Uncharacterized protein</fullName>
    </submittedName>
</protein>
<feature type="region of interest" description="Disordered" evidence="1">
    <location>
        <begin position="87"/>
        <end position="136"/>
    </location>
</feature>
<proteinExistence type="predicted"/>
<feature type="region of interest" description="Disordered" evidence="1">
    <location>
        <begin position="332"/>
        <end position="379"/>
    </location>
</feature>
<reference evidence="2 3" key="1">
    <citation type="submission" date="2019-04" db="EMBL/GenBank/DDBJ databases">
        <title>High contiguity whole genome sequence and gene annotation resource for two Venturia nashicola isolates.</title>
        <authorList>
            <person name="Prokchorchik M."/>
            <person name="Won K."/>
            <person name="Lee Y."/>
            <person name="Choi E.D."/>
            <person name="Segonzac C."/>
            <person name="Sohn K.H."/>
        </authorList>
    </citation>
    <scope>NUCLEOTIDE SEQUENCE [LARGE SCALE GENOMIC DNA]</scope>
    <source>
        <strain evidence="2 3">PRI2</strain>
    </source>
</reference>
<sequence length="549" mass="61540">MINTDKPSLPTHGQPAKSVATRASGNIPWTTNAIIIWPSEQDEKTLKCLLTKYKSSTLRALLLAKEGLERFETFRLDHILKDSNARYSEKDYSPPESYAQQDRADHAASPDYPILKRPTTREKAAVPEDGSGNTKTVKIEGKGIKFQIPLVRLTSSRDTNILPHQPQYKTLEDIDREIHLLLITAKQRPGRAYQIIDTEQPINFEEALKYLERLDIPSGVGKGRGVGVISASPSIVSSEWEDEEDEEAELSEVRVRKRHGRSGMRMKGTMTVTRNSMIDFARRYHIQRSILSLNCWTKRVSRSRVSSTQPFPAAIVRTGRLPIETLLDLDGSATSEAPEPSQSNRSSSNPNWFTFPPVPSKAESQPSQTSATKASFPSSLDLNDSLEKRIDSGLHLSSLPISKGKAKIEEGESKVQPPSLPRPSPSPRLISRGQYSRQITSSTKMVRRTREPLRLAVTRRRERQRSGSKAIAGDLLAGNLTIESTFTTIYFGHEYSSLRQRMNSERAGLSRRIGVGEMDDGARNRLFREILSSEKKLIYLIESNLSLHP</sequence>
<comment type="caution">
    <text evidence="2">The sequence shown here is derived from an EMBL/GenBank/DDBJ whole genome shotgun (WGS) entry which is preliminary data.</text>
</comment>
<gene>
    <name evidence="2" type="ORF">E6O75_ATG02289</name>
</gene>
<feature type="compositionally biased region" description="Polar residues" evidence="1">
    <location>
        <begin position="433"/>
        <end position="444"/>
    </location>
</feature>
<organism evidence="2 3">
    <name type="scientific">Venturia nashicola</name>
    <dbReference type="NCBI Taxonomy" id="86259"/>
    <lineage>
        <taxon>Eukaryota</taxon>
        <taxon>Fungi</taxon>
        <taxon>Dikarya</taxon>
        <taxon>Ascomycota</taxon>
        <taxon>Pezizomycotina</taxon>
        <taxon>Dothideomycetes</taxon>
        <taxon>Pleosporomycetidae</taxon>
        <taxon>Venturiales</taxon>
        <taxon>Venturiaceae</taxon>
        <taxon>Venturia</taxon>
    </lineage>
</organism>
<feature type="compositionally biased region" description="Low complexity" evidence="1">
    <location>
        <begin position="338"/>
        <end position="351"/>
    </location>
</feature>
<evidence type="ECO:0000313" key="2">
    <source>
        <dbReference type="EMBL" id="TID23115.1"/>
    </source>
</evidence>
<evidence type="ECO:0000313" key="3">
    <source>
        <dbReference type="Proteomes" id="UP000298493"/>
    </source>
</evidence>
<name>A0A4Z1P576_9PEZI</name>
<feature type="region of interest" description="Disordered" evidence="1">
    <location>
        <begin position="407"/>
        <end position="447"/>
    </location>
</feature>
<evidence type="ECO:0000256" key="1">
    <source>
        <dbReference type="SAM" id="MobiDB-lite"/>
    </source>
</evidence>
<keyword evidence="3" id="KW-1185">Reference proteome</keyword>
<dbReference type="Proteomes" id="UP000298493">
    <property type="component" value="Unassembled WGS sequence"/>
</dbReference>
<dbReference type="EMBL" id="SNSC02000007">
    <property type="protein sequence ID" value="TID23115.1"/>
    <property type="molecule type" value="Genomic_DNA"/>
</dbReference>